<name>A0A7S2CRH7_9STRA</name>
<evidence type="ECO:0000313" key="2">
    <source>
        <dbReference type="EMBL" id="CAD9431048.1"/>
    </source>
</evidence>
<evidence type="ECO:0000256" key="1">
    <source>
        <dbReference type="SAM" id="MobiDB-lite"/>
    </source>
</evidence>
<feature type="region of interest" description="Disordered" evidence="1">
    <location>
        <begin position="87"/>
        <end position="118"/>
    </location>
</feature>
<organism evidence="2">
    <name type="scientific">Florenciella parvula</name>
    <dbReference type="NCBI Taxonomy" id="236787"/>
    <lineage>
        <taxon>Eukaryota</taxon>
        <taxon>Sar</taxon>
        <taxon>Stramenopiles</taxon>
        <taxon>Ochrophyta</taxon>
        <taxon>Dictyochophyceae</taxon>
        <taxon>Florenciellales</taxon>
        <taxon>Florenciella</taxon>
    </lineage>
</organism>
<dbReference type="AlphaFoldDB" id="A0A7S2CRH7"/>
<sequence>MTTEINDLTEMVESKDALIVKLRAEKAKLKINNKRRAEHGLVYESKAKNLVHTTTMVYEMACKLQKVSPAKVGSLEDFEESFEDYCRKQDERGNSSKNALNMDEENSETEEEDDGEGE</sequence>
<feature type="compositionally biased region" description="Acidic residues" evidence="1">
    <location>
        <begin position="102"/>
        <end position="118"/>
    </location>
</feature>
<dbReference type="EMBL" id="HBGT01023818">
    <property type="protein sequence ID" value="CAD9431048.1"/>
    <property type="molecule type" value="Transcribed_RNA"/>
</dbReference>
<accession>A0A7S2CRH7</accession>
<reference evidence="2" key="1">
    <citation type="submission" date="2021-01" db="EMBL/GenBank/DDBJ databases">
        <authorList>
            <person name="Corre E."/>
            <person name="Pelletier E."/>
            <person name="Niang G."/>
            <person name="Scheremetjew M."/>
            <person name="Finn R."/>
            <person name="Kale V."/>
            <person name="Holt S."/>
            <person name="Cochrane G."/>
            <person name="Meng A."/>
            <person name="Brown T."/>
            <person name="Cohen L."/>
        </authorList>
    </citation>
    <scope>NUCLEOTIDE SEQUENCE</scope>
    <source>
        <strain evidence="2">RCC1693</strain>
    </source>
</reference>
<protein>
    <submittedName>
        <fullName evidence="2">Uncharacterized protein</fullName>
    </submittedName>
</protein>
<gene>
    <name evidence="2" type="ORF">FPAR1323_LOCUS12379</name>
</gene>
<proteinExistence type="predicted"/>